<feature type="region of interest" description="Disordered" evidence="1">
    <location>
        <begin position="1"/>
        <end position="20"/>
    </location>
</feature>
<proteinExistence type="predicted"/>
<dbReference type="Pfam" id="PF00226">
    <property type="entry name" value="DnaJ"/>
    <property type="match status" value="1"/>
</dbReference>
<comment type="caution">
    <text evidence="3">The sequence shown here is derived from an EMBL/GenBank/DDBJ whole genome shotgun (WGS) entry which is preliminary data.</text>
</comment>
<dbReference type="EMBL" id="MU157834">
    <property type="protein sequence ID" value="KAF9531728.1"/>
    <property type="molecule type" value="Genomic_DNA"/>
</dbReference>
<dbReference type="InterPro" id="IPR018253">
    <property type="entry name" value="DnaJ_domain_CS"/>
</dbReference>
<sequence length="201" mass="23677">MNETNFERKPRQMPVASSSRSRTLYEVLGIHKGASADDIKKAYKKKALETHPDKLEPKASIAEQQYAVKQFHRVHEAFEVLNDPEKRKEYDASVLGGGDPSLISSEARRRIEERKTWAMQQRLELERRLKEIKSKMELQREEEAERLEKQDKEAQLVQDMLNEMYKMNPEFAKRREAALQRKAERERADKLKRSSSRTFQS</sequence>
<accession>A0A9P6EL08</accession>
<dbReference type="PROSITE" id="PS50076">
    <property type="entry name" value="DNAJ_2"/>
    <property type="match status" value="1"/>
</dbReference>
<feature type="compositionally biased region" description="Basic and acidic residues" evidence="1">
    <location>
        <begin position="172"/>
        <end position="192"/>
    </location>
</feature>
<keyword evidence="4" id="KW-1185">Reference proteome</keyword>
<evidence type="ECO:0000259" key="2">
    <source>
        <dbReference type="PROSITE" id="PS50076"/>
    </source>
</evidence>
<dbReference type="InterPro" id="IPR036869">
    <property type="entry name" value="J_dom_sf"/>
</dbReference>
<evidence type="ECO:0000313" key="4">
    <source>
        <dbReference type="Proteomes" id="UP000807306"/>
    </source>
</evidence>
<dbReference type="PROSITE" id="PS00636">
    <property type="entry name" value="DNAJ_1"/>
    <property type="match status" value="1"/>
</dbReference>
<feature type="region of interest" description="Disordered" evidence="1">
    <location>
        <begin position="172"/>
        <end position="201"/>
    </location>
</feature>
<dbReference type="Proteomes" id="UP000807306">
    <property type="component" value="Unassembled WGS sequence"/>
</dbReference>
<dbReference type="OrthoDB" id="442087at2759"/>
<dbReference type="PRINTS" id="PR00625">
    <property type="entry name" value="JDOMAIN"/>
</dbReference>
<dbReference type="SMART" id="SM00271">
    <property type="entry name" value="DnaJ"/>
    <property type="match status" value="1"/>
</dbReference>
<dbReference type="CDD" id="cd06257">
    <property type="entry name" value="DnaJ"/>
    <property type="match status" value="1"/>
</dbReference>
<dbReference type="InterPro" id="IPR001623">
    <property type="entry name" value="DnaJ_domain"/>
</dbReference>
<name>A0A9P6EL08_9AGAR</name>
<feature type="compositionally biased region" description="Basic and acidic residues" evidence="1">
    <location>
        <begin position="1"/>
        <end position="10"/>
    </location>
</feature>
<dbReference type="InterPro" id="IPR052276">
    <property type="entry name" value="Diphthamide-biosynth_chaperone"/>
</dbReference>
<protein>
    <submittedName>
        <fullName evidence="3">DnaJ domain-containing protein</fullName>
    </submittedName>
</protein>
<evidence type="ECO:0000256" key="1">
    <source>
        <dbReference type="SAM" id="MobiDB-lite"/>
    </source>
</evidence>
<reference evidence="3" key="1">
    <citation type="submission" date="2020-11" db="EMBL/GenBank/DDBJ databases">
        <authorList>
            <consortium name="DOE Joint Genome Institute"/>
            <person name="Ahrendt S."/>
            <person name="Riley R."/>
            <person name="Andreopoulos W."/>
            <person name="Labutti K."/>
            <person name="Pangilinan J."/>
            <person name="Ruiz-Duenas F.J."/>
            <person name="Barrasa J.M."/>
            <person name="Sanchez-Garcia M."/>
            <person name="Camarero S."/>
            <person name="Miyauchi S."/>
            <person name="Serrano A."/>
            <person name="Linde D."/>
            <person name="Babiker R."/>
            <person name="Drula E."/>
            <person name="Ayuso-Fernandez I."/>
            <person name="Pacheco R."/>
            <person name="Padilla G."/>
            <person name="Ferreira P."/>
            <person name="Barriuso J."/>
            <person name="Kellner H."/>
            <person name="Castanera R."/>
            <person name="Alfaro M."/>
            <person name="Ramirez L."/>
            <person name="Pisabarro A.G."/>
            <person name="Kuo A."/>
            <person name="Tritt A."/>
            <person name="Lipzen A."/>
            <person name="He G."/>
            <person name="Yan M."/>
            <person name="Ng V."/>
            <person name="Cullen D."/>
            <person name="Martin F."/>
            <person name="Rosso M.-N."/>
            <person name="Henrissat B."/>
            <person name="Hibbett D."/>
            <person name="Martinez A.T."/>
            <person name="Grigoriev I.V."/>
        </authorList>
    </citation>
    <scope>NUCLEOTIDE SEQUENCE</scope>
    <source>
        <strain evidence="3">CBS 506.95</strain>
    </source>
</reference>
<gene>
    <name evidence="3" type="ORF">CPB83DRAFT_848629</name>
</gene>
<organism evidence="3 4">
    <name type="scientific">Crepidotus variabilis</name>
    <dbReference type="NCBI Taxonomy" id="179855"/>
    <lineage>
        <taxon>Eukaryota</taxon>
        <taxon>Fungi</taxon>
        <taxon>Dikarya</taxon>
        <taxon>Basidiomycota</taxon>
        <taxon>Agaricomycotina</taxon>
        <taxon>Agaricomycetes</taxon>
        <taxon>Agaricomycetidae</taxon>
        <taxon>Agaricales</taxon>
        <taxon>Agaricineae</taxon>
        <taxon>Crepidotaceae</taxon>
        <taxon>Crepidotus</taxon>
    </lineage>
</organism>
<feature type="domain" description="J" evidence="2">
    <location>
        <begin position="23"/>
        <end position="94"/>
    </location>
</feature>
<dbReference type="PANTHER" id="PTHR44240:SF10">
    <property type="entry name" value="J DOMAIN-CONTAINING PROTEIN"/>
    <property type="match status" value="1"/>
</dbReference>
<dbReference type="PANTHER" id="PTHR44240">
    <property type="entry name" value="DNAJ DOMAIN (PROKARYOTIC HEAT SHOCK PROTEIN)-RELATED"/>
    <property type="match status" value="1"/>
</dbReference>
<evidence type="ECO:0000313" key="3">
    <source>
        <dbReference type="EMBL" id="KAF9531728.1"/>
    </source>
</evidence>
<dbReference type="SUPFAM" id="SSF46565">
    <property type="entry name" value="Chaperone J-domain"/>
    <property type="match status" value="1"/>
</dbReference>
<dbReference type="AlphaFoldDB" id="A0A9P6EL08"/>
<dbReference type="Gene3D" id="1.10.287.110">
    <property type="entry name" value="DnaJ domain"/>
    <property type="match status" value="1"/>
</dbReference>